<dbReference type="EMBL" id="BGPR01073907">
    <property type="protein sequence ID" value="GBO46308.1"/>
    <property type="molecule type" value="Genomic_DNA"/>
</dbReference>
<keyword evidence="2" id="KW-1185">Reference proteome</keyword>
<protein>
    <submittedName>
        <fullName evidence="1">Uncharacterized protein</fullName>
    </submittedName>
</protein>
<evidence type="ECO:0000313" key="2">
    <source>
        <dbReference type="Proteomes" id="UP000499080"/>
    </source>
</evidence>
<dbReference type="Proteomes" id="UP000499080">
    <property type="component" value="Unassembled WGS sequence"/>
</dbReference>
<gene>
    <name evidence="1" type="ORF">AVEN_139950_1</name>
</gene>
<comment type="caution">
    <text evidence="1">The sequence shown here is derived from an EMBL/GenBank/DDBJ whole genome shotgun (WGS) entry which is preliminary data.</text>
</comment>
<proteinExistence type="predicted"/>
<accession>A0A4Y2XAR4</accession>
<name>A0A4Y2XAR4_ARAVE</name>
<dbReference type="AlphaFoldDB" id="A0A4Y2XAR4"/>
<evidence type="ECO:0000313" key="1">
    <source>
        <dbReference type="EMBL" id="GBO46308.1"/>
    </source>
</evidence>
<organism evidence="1 2">
    <name type="scientific">Araneus ventricosus</name>
    <name type="common">Orbweaver spider</name>
    <name type="synonym">Epeira ventricosa</name>
    <dbReference type="NCBI Taxonomy" id="182803"/>
    <lineage>
        <taxon>Eukaryota</taxon>
        <taxon>Metazoa</taxon>
        <taxon>Ecdysozoa</taxon>
        <taxon>Arthropoda</taxon>
        <taxon>Chelicerata</taxon>
        <taxon>Arachnida</taxon>
        <taxon>Araneae</taxon>
        <taxon>Araneomorphae</taxon>
        <taxon>Entelegynae</taxon>
        <taxon>Araneoidea</taxon>
        <taxon>Araneidae</taxon>
        <taxon>Araneus</taxon>
    </lineage>
</organism>
<sequence length="133" mass="15799">MSYPTRREMKNQNGNSMCIKTFYETGLDLLALELHNQKAQRNLTKWRDIAHQESLDRSVSLNFLMYTLTWWKNKADLSRKLHSGNDISTHYHSMKISLNTIYTQQHRGNTRENRQVDSVLNLLFRPPDFQKDI</sequence>
<reference evidence="1 2" key="1">
    <citation type="journal article" date="2019" name="Sci. Rep.">
        <title>Orb-weaving spider Araneus ventricosus genome elucidates the spidroin gene catalogue.</title>
        <authorList>
            <person name="Kono N."/>
            <person name="Nakamura H."/>
            <person name="Ohtoshi R."/>
            <person name="Moran D.A.P."/>
            <person name="Shinohara A."/>
            <person name="Yoshida Y."/>
            <person name="Fujiwara M."/>
            <person name="Mori M."/>
            <person name="Tomita M."/>
            <person name="Arakawa K."/>
        </authorList>
    </citation>
    <scope>NUCLEOTIDE SEQUENCE [LARGE SCALE GENOMIC DNA]</scope>
</reference>